<dbReference type="SUPFAM" id="SSF46689">
    <property type="entry name" value="Homeodomain-like"/>
    <property type="match status" value="2"/>
</dbReference>
<dbReference type="GO" id="GO:0043565">
    <property type="term" value="F:sequence-specific DNA binding"/>
    <property type="evidence" value="ECO:0007669"/>
    <property type="project" value="InterPro"/>
</dbReference>
<organism evidence="5 6">
    <name type="scientific">Paenibacillus contaminans</name>
    <dbReference type="NCBI Taxonomy" id="450362"/>
    <lineage>
        <taxon>Bacteria</taxon>
        <taxon>Bacillati</taxon>
        <taxon>Bacillota</taxon>
        <taxon>Bacilli</taxon>
        <taxon>Bacillales</taxon>
        <taxon>Paenibacillaceae</taxon>
        <taxon>Paenibacillus</taxon>
    </lineage>
</organism>
<evidence type="ECO:0000313" key="6">
    <source>
        <dbReference type="Proteomes" id="UP000250369"/>
    </source>
</evidence>
<dbReference type="Pfam" id="PF02311">
    <property type="entry name" value="AraC_binding"/>
    <property type="match status" value="1"/>
</dbReference>
<sequence length="290" mass="33392">MQVSPDAFRLVHLLTTLRLSEFECGTSTLGTYRGKSYYTSIRVQPWALLTQITEGPLQITLAHETFIVNPGQALYIPANQPYTLQLIDRDIVSHWLNFNFTVFEHFPLLELLDVPFVSPVSVGNEVRRLQTQINEVVHAERSDPGELLRTASLVKQLMYVVLELVMSFSRYKSGGIEKISKLQRFQPVLDYIESHLNEKITIPQLAGLMFISTSHFHKEFQEAFGVSPLQYIQSQRYKKAQSLLATSDLTIHEIANRVGYEQPFPFNRFFKSLYGASPGHYRKMMIERFN</sequence>
<gene>
    <name evidence="5" type="ORF">DQG23_31855</name>
</gene>
<evidence type="ECO:0000256" key="3">
    <source>
        <dbReference type="ARBA" id="ARBA00023163"/>
    </source>
</evidence>
<dbReference type="SUPFAM" id="SSF51215">
    <property type="entry name" value="Regulatory protein AraC"/>
    <property type="match status" value="1"/>
</dbReference>
<dbReference type="InterPro" id="IPR003313">
    <property type="entry name" value="AraC-bd"/>
</dbReference>
<evidence type="ECO:0000256" key="1">
    <source>
        <dbReference type="ARBA" id="ARBA00023015"/>
    </source>
</evidence>
<dbReference type="Pfam" id="PF12833">
    <property type="entry name" value="HTH_18"/>
    <property type="match status" value="1"/>
</dbReference>
<dbReference type="InterPro" id="IPR018060">
    <property type="entry name" value="HTH_AraC"/>
</dbReference>
<dbReference type="PANTHER" id="PTHR43280:SF2">
    <property type="entry name" value="HTH-TYPE TRANSCRIPTIONAL REGULATOR EXSA"/>
    <property type="match status" value="1"/>
</dbReference>
<keyword evidence="3" id="KW-0804">Transcription</keyword>
<dbReference type="InterPro" id="IPR009057">
    <property type="entry name" value="Homeodomain-like_sf"/>
</dbReference>
<name>A0A329M4P9_9BACL</name>
<dbReference type="PROSITE" id="PS01124">
    <property type="entry name" value="HTH_ARAC_FAMILY_2"/>
    <property type="match status" value="1"/>
</dbReference>
<dbReference type="PRINTS" id="PR00032">
    <property type="entry name" value="HTHARAC"/>
</dbReference>
<evidence type="ECO:0000256" key="2">
    <source>
        <dbReference type="ARBA" id="ARBA00023125"/>
    </source>
</evidence>
<comment type="caution">
    <text evidence="5">The sequence shown here is derived from an EMBL/GenBank/DDBJ whole genome shotgun (WGS) entry which is preliminary data.</text>
</comment>
<dbReference type="InterPro" id="IPR037923">
    <property type="entry name" value="HTH-like"/>
</dbReference>
<accession>A0A329M4P9</accession>
<evidence type="ECO:0000313" key="5">
    <source>
        <dbReference type="EMBL" id="RAV14166.1"/>
    </source>
</evidence>
<evidence type="ECO:0000259" key="4">
    <source>
        <dbReference type="PROSITE" id="PS01124"/>
    </source>
</evidence>
<dbReference type="AlphaFoldDB" id="A0A329M4P9"/>
<keyword evidence="2" id="KW-0238">DNA-binding</keyword>
<dbReference type="OrthoDB" id="9813413at2"/>
<protein>
    <recommendedName>
        <fullName evidence="4">HTH araC/xylS-type domain-containing protein</fullName>
    </recommendedName>
</protein>
<dbReference type="RefSeq" id="WP_113035075.1">
    <property type="nucleotide sequence ID" value="NZ_QMFB01000027.1"/>
</dbReference>
<feature type="domain" description="HTH araC/xylS-type" evidence="4">
    <location>
        <begin position="186"/>
        <end position="284"/>
    </location>
</feature>
<reference evidence="5 6" key="1">
    <citation type="journal article" date="2009" name="Int. J. Syst. Evol. Microbiol.">
        <title>Paenibacillus contaminans sp. nov., isolated from a contaminated laboratory plate.</title>
        <authorList>
            <person name="Chou J.H."/>
            <person name="Lee J.H."/>
            <person name="Lin M.C."/>
            <person name="Chang P.S."/>
            <person name="Arun A.B."/>
            <person name="Young C.C."/>
            <person name="Chen W.M."/>
        </authorList>
    </citation>
    <scope>NUCLEOTIDE SEQUENCE [LARGE SCALE GENOMIC DNA]</scope>
    <source>
        <strain evidence="5 6">CKOBP-6</strain>
    </source>
</reference>
<dbReference type="Proteomes" id="UP000250369">
    <property type="component" value="Unassembled WGS sequence"/>
</dbReference>
<keyword evidence="1" id="KW-0805">Transcription regulation</keyword>
<dbReference type="PANTHER" id="PTHR43280">
    <property type="entry name" value="ARAC-FAMILY TRANSCRIPTIONAL REGULATOR"/>
    <property type="match status" value="1"/>
</dbReference>
<dbReference type="GO" id="GO:0003700">
    <property type="term" value="F:DNA-binding transcription factor activity"/>
    <property type="evidence" value="ECO:0007669"/>
    <property type="project" value="InterPro"/>
</dbReference>
<dbReference type="InterPro" id="IPR020449">
    <property type="entry name" value="Tscrpt_reg_AraC-type_HTH"/>
</dbReference>
<dbReference type="EMBL" id="QMFB01000027">
    <property type="protein sequence ID" value="RAV14166.1"/>
    <property type="molecule type" value="Genomic_DNA"/>
</dbReference>
<keyword evidence="6" id="KW-1185">Reference proteome</keyword>
<dbReference type="SMART" id="SM00342">
    <property type="entry name" value="HTH_ARAC"/>
    <property type="match status" value="1"/>
</dbReference>
<dbReference type="Gene3D" id="1.10.10.60">
    <property type="entry name" value="Homeodomain-like"/>
    <property type="match status" value="2"/>
</dbReference>
<proteinExistence type="predicted"/>